<dbReference type="EMBL" id="CAUYUJ010004091">
    <property type="protein sequence ID" value="CAK0808094.1"/>
    <property type="molecule type" value="Genomic_DNA"/>
</dbReference>
<accession>A0ABN9QQB9</accession>
<organism evidence="1 2">
    <name type="scientific">Prorocentrum cordatum</name>
    <dbReference type="NCBI Taxonomy" id="2364126"/>
    <lineage>
        <taxon>Eukaryota</taxon>
        <taxon>Sar</taxon>
        <taxon>Alveolata</taxon>
        <taxon>Dinophyceae</taxon>
        <taxon>Prorocentrales</taxon>
        <taxon>Prorocentraceae</taxon>
        <taxon>Prorocentrum</taxon>
    </lineage>
</organism>
<comment type="caution">
    <text evidence="1">The sequence shown here is derived from an EMBL/GenBank/DDBJ whole genome shotgun (WGS) entry which is preliminary data.</text>
</comment>
<keyword evidence="2" id="KW-1185">Reference proteome</keyword>
<evidence type="ECO:0000313" key="2">
    <source>
        <dbReference type="Proteomes" id="UP001189429"/>
    </source>
</evidence>
<feature type="non-terminal residue" evidence="1">
    <location>
        <position position="1"/>
    </location>
</feature>
<protein>
    <submittedName>
        <fullName evidence="1">Uncharacterized protein</fullName>
    </submittedName>
</protein>
<proteinExistence type="predicted"/>
<sequence>EELLSYWSAMSSGARCPRTAQVVNSTTVHGFETQFKEELEVGDMLLVHHPHSLEVEGRIVTGVLSQRSCTLHSAFSKDISSTTEYHIRKDSVKLKQKAKEQIQQAGTDDPEALQDATSQELQRQLEKRLRKQRKMCSVREKSGMWGYKVVTTRLDKEASQEELLDERCKQG</sequence>
<feature type="non-terminal residue" evidence="1">
    <location>
        <position position="171"/>
    </location>
</feature>
<gene>
    <name evidence="1" type="ORF">PCOR1329_LOCUS13783</name>
</gene>
<name>A0ABN9QQB9_9DINO</name>
<evidence type="ECO:0000313" key="1">
    <source>
        <dbReference type="EMBL" id="CAK0808094.1"/>
    </source>
</evidence>
<reference evidence="1" key="1">
    <citation type="submission" date="2023-10" db="EMBL/GenBank/DDBJ databases">
        <authorList>
            <person name="Chen Y."/>
            <person name="Shah S."/>
            <person name="Dougan E. K."/>
            <person name="Thang M."/>
            <person name="Chan C."/>
        </authorList>
    </citation>
    <scope>NUCLEOTIDE SEQUENCE [LARGE SCALE GENOMIC DNA]</scope>
</reference>
<dbReference type="Proteomes" id="UP001189429">
    <property type="component" value="Unassembled WGS sequence"/>
</dbReference>